<comment type="caution">
    <text evidence="2">The sequence shown here is derived from an EMBL/GenBank/DDBJ whole genome shotgun (WGS) entry which is preliminary data.</text>
</comment>
<evidence type="ECO:0000313" key="3">
    <source>
        <dbReference type="Proteomes" id="UP001500630"/>
    </source>
</evidence>
<name>A0ABP6X3V5_9ACTN</name>
<gene>
    <name evidence="2" type="ORF">GCM10022419_043970</name>
</gene>
<feature type="region of interest" description="Disordered" evidence="1">
    <location>
        <begin position="1"/>
        <end position="52"/>
    </location>
</feature>
<evidence type="ECO:0000256" key="1">
    <source>
        <dbReference type="SAM" id="MobiDB-lite"/>
    </source>
</evidence>
<organism evidence="2 3">
    <name type="scientific">Nonomuraea rosea</name>
    <dbReference type="NCBI Taxonomy" id="638574"/>
    <lineage>
        <taxon>Bacteria</taxon>
        <taxon>Bacillati</taxon>
        <taxon>Actinomycetota</taxon>
        <taxon>Actinomycetes</taxon>
        <taxon>Streptosporangiales</taxon>
        <taxon>Streptosporangiaceae</taxon>
        <taxon>Nonomuraea</taxon>
    </lineage>
</organism>
<keyword evidence="3" id="KW-1185">Reference proteome</keyword>
<protein>
    <submittedName>
        <fullName evidence="2">Uncharacterized protein</fullName>
    </submittedName>
</protein>
<dbReference type="Proteomes" id="UP001500630">
    <property type="component" value="Unassembled WGS sequence"/>
</dbReference>
<dbReference type="EMBL" id="BAABDQ010000008">
    <property type="protein sequence ID" value="GAA3558555.1"/>
    <property type="molecule type" value="Genomic_DNA"/>
</dbReference>
<reference evidence="3" key="1">
    <citation type="journal article" date="2019" name="Int. J. Syst. Evol. Microbiol.">
        <title>The Global Catalogue of Microorganisms (GCM) 10K type strain sequencing project: providing services to taxonomists for standard genome sequencing and annotation.</title>
        <authorList>
            <consortium name="The Broad Institute Genomics Platform"/>
            <consortium name="The Broad Institute Genome Sequencing Center for Infectious Disease"/>
            <person name="Wu L."/>
            <person name="Ma J."/>
        </authorList>
    </citation>
    <scope>NUCLEOTIDE SEQUENCE [LARGE SCALE GENOMIC DNA]</scope>
    <source>
        <strain evidence="3">JCM 17326</strain>
    </source>
</reference>
<sequence>MAVTSITRRTESFAPTTGSAGRTVMARMAGSIAAEATGTGTESDPAASETRSRLLDMIETVGTIR</sequence>
<accession>A0ABP6X3V5</accession>
<feature type="compositionally biased region" description="Polar residues" evidence="1">
    <location>
        <begin position="1"/>
        <end position="20"/>
    </location>
</feature>
<proteinExistence type="predicted"/>
<evidence type="ECO:0000313" key="2">
    <source>
        <dbReference type="EMBL" id="GAA3558555.1"/>
    </source>
</evidence>